<feature type="domain" description="ABC transporter" evidence="5">
    <location>
        <begin position="22"/>
        <end position="253"/>
    </location>
</feature>
<reference evidence="6" key="1">
    <citation type="submission" date="2019-07" db="EMBL/GenBank/DDBJ databases">
        <title>Mesorhizobum intechiensis sp. nov. isolated from nodules of Lotus tenuis growing in lowlands of the Flooding Pampa, Argentina.</title>
        <authorList>
            <person name="Estrella M.J."/>
            <person name="Torres Tejerizo G.A."/>
            <person name="Cumpa Velazquez L.M."/>
            <person name="Fontana F."/>
            <person name="Hansen L."/>
            <person name="Pistorio M."/>
            <person name="Sannazzaro A.I."/>
        </authorList>
    </citation>
    <scope>NUCLEOTIDE SEQUENCE</scope>
    <source>
        <strain evidence="6">BD68</strain>
    </source>
</reference>
<evidence type="ECO:0000313" key="6">
    <source>
        <dbReference type="EMBL" id="TSE05659.1"/>
    </source>
</evidence>
<dbReference type="Proteomes" id="UP000235507">
    <property type="component" value="Unassembled WGS sequence"/>
</dbReference>
<dbReference type="PANTHER" id="PTHR42781:SF6">
    <property type="entry name" value="SPERMIDINE_PUTRESCINE IMPORT ATP-BINDING PROTEIN POTA"/>
    <property type="match status" value="1"/>
</dbReference>
<evidence type="ECO:0000313" key="7">
    <source>
        <dbReference type="Proteomes" id="UP000235507"/>
    </source>
</evidence>
<dbReference type="SUPFAM" id="SSF52540">
    <property type="entry name" value="P-loop containing nucleoside triphosphate hydrolases"/>
    <property type="match status" value="1"/>
</dbReference>
<evidence type="ECO:0000256" key="3">
    <source>
        <dbReference type="ARBA" id="ARBA00022741"/>
    </source>
</evidence>
<dbReference type="RefSeq" id="WP_143976294.1">
    <property type="nucleotide sequence ID" value="NZ_PNOT02000249.1"/>
</dbReference>
<evidence type="ECO:0000256" key="2">
    <source>
        <dbReference type="ARBA" id="ARBA00022448"/>
    </source>
</evidence>
<dbReference type="InterPro" id="IPR003439">
    <property type="entry name" value="ABC_transporter-like_ATP-bd"/>
</dbReference>
<evidence type="ECO:0000256" key="1">
    <source>
        <dbReference type="ARBA" id="ARBA00005417"/>
    </source>
</evidence>
<dbReference type="GO" id="GO:0005886">
    <property type="term" value="C:plasma membrane"/>
    <property type="evidence" value="ECO:0007669"/>
    <property type="project" value="UniProtKB-ARBA"/>
</dbReference>
<dbReference type="GO" id="GO:0015847">
    <property type="term" value="P:putrescine transport"/>
    <property type="evidence" value="ECO:0007669"/>
    <property type="project" value="UniProtKB-ARBA"/>
</dbReference>
<comment type="similarity">
    <text evidence="1">Belongs to the ABC transporter superfamily.</text>
</comment>
<dbReference type="GO" id="GO:0032991">
    <property type="term" value="C:protein-containing complex"/>
    <property type="evidence" value="ECO:0007669"/>
    <property type="project" value="UniProtKB-ARBA"/>
</dbReference>
<sequence>MLQRTSESRTGDTPPPHADVVVRFENVSKAYDQDNVIIKGLTLDIVRGEFLTLLGPSGSGKSTSLMMLAGFEAPSAGRIYLNGRPIENLPAHKRNIGMVFQNYALFPHMTVAENLAYPLRVRRLAKGVITQRVNRALDMVQMGDFATRKPALLSGGQQQRVALARAIVFQPELILMDEPLGALDKRLREDLQLEIKHLHQELGVTVVYVTHDQSEALTMSDRIAIFNGGRIEQLDKPGALYDAPQTRFVAGFIGDNNAIEGEVVAIRDGLATLIIDHGISTQARATTGLSKGQR</sequence>
<keyword evidence="7" id="KW-1185">Reference proteome</keyword>
<evidence type="ECO:0000259" key="5">
    <source>
        <dbReference type="PROSITE" id="PS50893"/>
    </source>
</evidence>
<dbReference type="InterPro" id="IPR027417">
    <property type="entry name" value="P-loop_NTPase"/>
</dbReference>
<protein>
    <submittedName>
        <fullName evidence="6">ATP-binding cassette domain-containing protein</fullName>
    </submittedName>
</protein>
<dbReference type="Pfam" id="PF00005">
    <property type="entry name" value="ABC_tran"/>
    <property type="match status" value="1"/>
</dbReference>
<gene>
    <name evidence="6" type="ORF">C1D09_022025</name>
</gene>
<dbReference type="InterPro" id="IPR003593">
    <property type="entry name" value="AAA+_ATPase"/>
</dbReference>
<dbReference type="GO" id="GO:0005524">
    <property type="term" value="F:ATP binding"/>
    <property type="evidence" value="ECO:0007669"/>
    <property type="project" value="UniProtKB-KW"/>
</dbReference>
<dbReference type="EMBL" id="PNOT02000249">
    <property type="protein sequence ID" value="TSE05659.1"/>
    <property type="molecule type" value="Genomic_DNA"/>
</dbReference>
<comment type="caution">
    <text evidence="6">The sequence shown here is derived from an EMBL/GenBank/DDBJ whole genome shotgun (WGS) entry which is preliminary data.</text>
</comment>
<dbReference type="InterPro" id="IPR050093">
    <property type="entry name" value="ABC_SmlMolc_Importer"/>
</dbReference>
<dbReference type="SMART" id="SM00382">
    <property type="entry name" value="AAA"/>
    <property type="match status" value="1"/>
</dbReference>
<organism evidence="6 7">
    <name type="scientific">Mesorhizobium intechi</name>
    <dbReference type="NCBI Taxonomy" id="537601"/>
    <lineage>
        <taxon>Bacteria</taxon>
        <taxon>Pseudomonadati</taxon>
        <taxon>Pseudomonadota</taxon>
        <taxon>Alphaproteobacteria</taxon>
        <taxon>Hyphomicrobiales</taxon>
        <taxon>Phyllobacteriaceae</taxon>
        <taxon>Mesorhizobium</taxon>
    </lineage>
</organism>
<proteinExistence type="inferred from homology"/>
<feature type="non-terminal residue" evidence="6">
    <location>
        <position position="294"/>
    </location>
</feature>
<name>A0A8T9AL37_9HYPH</name>
<dbReference type="PANTHER" id="PTHR42781">
    <property type="entry name" value="SPERMIDINE/PUTRESCINE IMPORT ATP-BINDING PROTEIN POTA"/>
    <property type="match status" value="1"/>
</dbReference>
<dbReference type="PROSITE" id="PS00211">
    <property type="entry name" value="ABC_TRANSPORTER_1"/>
    <property type="match status" value="1"/>
</dbReference>
<keyword evidence="4 6" id="KW-0067">ATP-binding</keyword>
<dbReference type="Gene3D" id="2.40.50.100">
    <property type="match status" value="1"/>
</dbReference>
<dbReference type="Gene3D" id="3.40.50.300">
    <property type="entry name" value="P-loop containing nucleotide triphosphate hydrolases"/>
    <property type="match status" value="1"/>
</dbReference>
<dbReference type="FunFam" id="3.40.50.300:FF:000133">
    <property type="entry name" value="Spermidine/putrescine import ATP-binding protein PotA"/>
    <property type="match status" value="1"/>
</dbReference>
<accession>A0A8T9AL37</accession>
<evidence type="ECO:0000256" key="4">
    <source>
        <dbReference type="ARBA" id="ARBA00022840"/>
    </source>
</evidence>
<dbReference type="AlphaFoldDB" id="A0A8T9AL37"/>
<dbReference type="OrthoDB" id="8188565at2"/>
<keyword evidence="2" id="KW-0813">Transport</keyword>
<keyword evidence="3" id="KW-0547">Nucleotide-binding</keyword>
<dbReference type="PROSITE" id="PS50893">
    <property type="entry name" value="ABC_TRANSPORTER_2"/>
    <property type="match status" value="1"/>
</dbReference>
<dbReference type="InterPro" id="IPR017871">
    <property type="entry name" value="ABC_transporter-like_CS"/>
</dbReference>
<dbReference type="GO" id="GO:0016887">
    <property type="term" value="F:ATP hydrolysis activity"/>
    <property type="evidence" value="ECO:0007669"/>
    <property type="project" value="InterPro"/>
</dbReference>